<dbReference type="AlphaFoldDB" id="A0A401U925"/>
<protein>
    <recommendedName>
        <fullName evidence="3">DUF2116 family Zn-ribbon domain-containing protein</fullName>
    </recommendedName>
</protein>
<reference evidence="1 2" key="1">
    <citation type="submission" date="2018-11" db="EMBL/GenBank/DDBJ databases">
        <title>Chryseotalea sanarue gen. nov., sp., nov., a member of the family Cytophagaceae, isolated from a brackish lake in Hamamatsu Japan.</title>
        <authorList>
            <person name="Maejima Y."/>
            <person name="Iino T."/>
            <person name="Muraguchi Y."/>
            <person name="Fukuda K."/>
            <person name="Ohkuma M."/>
            <person name="Moriuchi R."/>
            <person name="Dohra H."/>
            <person name="Kimbara K."/>
            <person name="Shintani M."/>
        </authorList>
    </citation>
    <scope>NUCLEOTIDE SEQUENCE [LARGE SCALE GENOMIC DNA]</scope>
    <source>
        <strain evidence="1 2">Ys</strain>
    </source>
</reference>
<dbReference type="EMBL" id="BHXQ01000003">
    <property type="protein sequence ID" value="GCC51391.1"/>
    <property type="molecule type" value="Genomic_DNA"/>
</dbReference>
<evidence type="ECO:0000313" key="2">
    <source>
        <dbReference type="Proteomes" id="UP000288227"/>
    </source>
</evidence>
<evidence type="ECO:0008006" key="3">
    <source>
        <dbReference type="Google" id="ProtNLM"/>
    </source>
</evidence>
<evidence type="ECO:0000313" key="1">
    <source>
        <dbReference type="EMBL" id="GCC51391.1"/>
    </source>
</evidence>
<dbReference type="Proteomes" id="UP000288227">
    <property type="component" value="Unassembled WGS sequence"/>
</dbReference>
<comment type="caution">
    <text evidence="1">The sequence shown here is derived from an EMBL/GenBank/DDBJ whole genome shotgun (WGS) entry which is preliminary data.</text>
</comment>
<accession>A0A401U925</accession>
<gene>
    <name evidence="1" type="ORF">SanaruYs_16160</name>
</gene>
<proteinExistence type="predicted"/>
<sequence>MQTLVEKRCRECNKKLIGRADKKFCSDQCRTSFNNKLNSDENNYVRNVNNILRRNRRILKELNKTGKSKVSRERLNEKGFDFLYHTSSYKTKEGSLYYYCYEQGYLPVENNYYLLVVRKEYP</sequence>
<name>A0A401U925_9BACT</name>
<keyword evidence="2" id="KW-1185">Reference proteome</keyword>
<dbReference type="RefSeq" id="WP_127122057.1">
    <property type="nucleotide sequence ID" value="NZ_BHXQ01000003.1"/>
</dbReference>
<organism evidence="1 2">
    <name type="scientific">Chryseotalea sanaruensis</name>
    <dbReference type="NCBI Taxonomy" id="2482724"/>
    <lineage>
        <taxon>Bacteria</taxon>
        <taxon>Pseudomonadati</taxon>
        <taxon>Bacteroidota</taxon>
        <taxon>Cytophagia</taxon>
        <taxon>Cytophagales</taxon>
        <taxon>Chryseotaleaceae</taxon>
        <taxon>Chryseotalea</taxon>
    </lineage>
</organism>
<dbReference type="OrthoDB" id="5187906at2"/>